<keyword evidence="3 8" id="KW-0863">Zinc-finger</keyword>
<name>R4X853_TAPDE</name>
<evidence type="ECO:0000256" key="8">
    <source>
        <dbReference type="PROSITE-ProRule" id="PRU00094"/>
    </source>
</evidence>
<dbReference type="SMART" id="SM00401">
    <property type="entry name" value="ZnF_GATA"/>
    <property type="match status" value="2"/>
</dbReference>
<dbReference type="AlphaFoldDB" id="R4X853"/>
<dbReference type="STRING" id="1097556.R4X853"/>
<dbReference type="eggNOG" id="KOG1601">
    <property type="taxonomic scope" value="Eukaryota"/>
</dbReference>
<dbReference type="SUPFAM" id="SSF57716">
    <property type="entry name" value="Glucocorticoid receptor-like (DNA-binding domain)"/>
    <property type="match status" value="2"/>
</dbReference>
<dbReference type="PROSITE" id="PS50114">
    <property type="entry name" value="GATA_ZN_FINGER_2"/>
    <property type="match status" value="2"/>
</dbReference>
<protein>
    <submittedName>
        <fullName evidence="10">GATA zinc finger domain-containing protein</fullName>
    </submittedName>
</protein>
<evidence type="ECO:0000256" key="4">
    <source>
        <dbReference type="ARBA" id="ARBA00022833"/>
    </source>
</evidence>
<dbReference type="VEuPathDB" id="FungiDB:TAPDE_001478"/>
<evidence type="ECO:0000313" key="10">
    <source>
        <dbReference type="EMBL" id="CCG81663.1"/>
    </source>
</evidence>
<evidence type="ECO:0000259" key="9">
    <source>
        <dbReference type="PROSITE" id="PS50114"/>
    </source>
</evidence>
<evidence type="ECO:0000256" key="5">
    <source>
        <dbReference type="ARBA" id="ARBA00023015"/>
    </source>
</evidence>
<dbReference type="PANTHER" id="PTHR10071">
    <property type="entry name" value="TRANSCRIPTION FACTOR GATA FAMILY MEMBER"/>
    <property type="match status" value="1"/>
</dbReference>
<dbReference type="InterPro" id="IPR000679">
    <property type="entry name" value="Znf_GATA"/>
</dbReference>
<dbReference type="Proteomes" id="UP000013776">
    <property type="component" value="Unassembled WGS sequence"/>
</dbReference>
<dbReference type="GO" id="GO:0045944">
    <property type="term" value="P:positive regulation of transcription by RNA polymerase II"/>
    <property type="evidence" value="ECO:0007669"/>
    <property type="project" value="TreeGrafter"/>
</dbReference>
<feature type="domain" description="GATA-type" evidence="9">
    <location>
        <begin position="189"/>
        <end position="244"/>
    </location>
</feature>
<organism evidence="10 11">
    <name type="scientific">Taphrina deformans (strain PYCC 5710 / ATCC 11124 / CBS 356.35 / IMI 108563 / JCM 9778 / NBRC 8474)</name>
    <name type="common">Peach leaf curl fungus</name>
    <name type="synonym">Lalaria deformans</name>
    <dbReference type="NCBI Taxonomy" id="1097556"/>
    <lineage>
        <taxon>Eukaryota</taxon>
        <taxon>Fungi</taxon>
        <taxon>Dikarya</taxon>
        <taxon>Ascomycota</taxon>
        <taxon>Taphrinomycotina</taxon>
        <taxon>Taphrinomycetes</taxon>
        <taxon>Taphrinales</taxon>
        <taxon>Taphrinaceae</taxon>
        <taxon>Taphrina</taxon>
    </lineage>
</organism>
<evidence type="ECO:0000256" key="2">
    <source>
        <dbReference type="ARBA" id="ARBA00022723"/>
    </source>
</evidence>
<comment type="subcellular location">
    <subcellularLocation>
        <location evidence="1">Nucleus</location>
    </subcellularLocation>
</comment>
<evidence type="ECO:0000256" key="6">
    <source>
        <dbReference type="ARBA" id="ARBA00023163"/>
    </source>
</evidence>
<sequence>MEQEPDTSGMMSIDPESAQDFTTLYMNKSSATQQETLQQSPLISGLDQMQQWTVPELDVASSSERSTFSSPDALAFATPTFETQESEQSLFELDAFEDLNRMFDWDGACASFVDEASPDCKDTDHSAPTAMQYNTSAFRTISMIREPYAKLQVDPAVYPLNNRFVESGMNVLDHCVTPTSSSSPGAEDEGPSTVCHNCGVTKTPLWRRTPDKRHSLCNACGLYLKQYKTMRPLVPRNRPQVAKKDEVCTNCEATKTSLWRKDENGLVICNACGLYFKLHGKARPVAMRKEKISRRKRYRNLSTERPANTEPILPCAPVTTCAPLQQQGQITVQA</sequence>
<dbReference type="GO" id="GO:0008270">
    <property type="term" value="F:zinc ion binding"/>
    <property type="evidence" value="ECO:0007669"/>
    <property type="project" value="UniProtKB-KW"/>
</dbReference>
<dbReference type="GO" id="GO:0005634">
    <property type="term" value="C:nucleus"/>
    <property type="evidence" value="ECO:0007669"/>
    <property type="project" value="UniProtKB-SubCell"/>
</dbReference>
<keyword evidence="5" id="KW-0805">Transcription regulation</keyword>
<dbReference type="EMBL" id="CAHR02000054">
    <property type="protein sequence ID" value="CCG81663.1"/>
    <property type="molecule type" value="Genomic_DNA"/>
</dbReference>
<feature type="domain" description="GATA-type" evidence="9">
    <location>
        <begin position="242"/>
        <end position="295"/>
    </location>
</feature>
<dbReference type="InterPro" id="IPR013088">
    <property type="entry name" value="Znf_NHR/GATA"/>
</dbReference>
<keyword evidence="11" id="KW-1185">Reference proteome</keyword>
<evidence type="ECO:0000256" key="7">
    <source>
        <dbReference type="ARBA" id="ARBA00023242"/>
    </source>
</evidence>
<gene>
    <name evidence="10" type="ORF">TAPDE_001478</name>
</gene>
<dbReference type="GO" id="GO:0000981">
    <property type="term" value="F:DNA-binding transcription factor activity, RNA polymerase II-specific"/>
    <property type="evidence" value="ECO:0007669"/>
    <property type="project" value="TreeGrafter"/>
</dbReference>
<evidence type="ECO:0000313" key="11">
    <source>
        <dbReference type="Proteomes" id="UP000013776"/>
    </source>
</evidence>
<evidence type="ECO:0000256" key="1">
    <source>
        <dbReference type="ARBA" id="ARBA00004123"/>
    </source>
</evidence>
<comment type="caution">
    <text evidence="10">The sequence shown here is derived from an EMBL/GenBank/DDBJ whole genome shotgun (WGS) entry which is preliminary data.</text>
</comment>
<dbReference type="PANTHER" id="PTHR10071:SF335">
    <property type="entry name" value="IRON-SENSING TRANSCRIPTIONAL REPRESSOR-RELATED"/>
    <property type="match status" value="1"/>
</dbReference>
<dbReference type="PRINTS" id="PR00619">
    <property type="entry name" value="GATAZNFINGER"/>
</dbReference>
<dbReference type="GO" id="GO:0000122">
    <property type="term" value="P:negative regulation of transcription by RNA polymerase II"/>
    <property type="evidence" value="ECO:0007669"/>
    <property type="project" value="TreeGrafter"/>
</dbReference>
<dbReference type="InterPro" id="IPR039355">
    <property type="entry name" value="Transcription_factor_GATA"/>
</dbReference>
<accession>R4X853</accession>
<dbReference type="Gene3D" id="3.30.50.10">
    <property type="entry name" value="Erythroid Transcription Factor GATA-1, subunit A"/>
    <property type="match status" value="2"/>
</dbReference>
<dbReference type="PROSITE" id="PS00344">
    <property type="entry name" value="GATA_ZN_FINGER_1"/>
    <property type="match status" value="1"/>
</dbReference>
<keyword evidence="7" id="KW-0539">Nucleus</keyword>
<evidence type="ECO:0000256" key="3">
    <source>
        <dbReference type="ARBA" id="ARBA00022771"/>
    </source>
</evidence>
<proteinExistence type="predicted"/>
<keyword evidence="4" id="KW-0862">Zinc</keyword>
<keyword evidence="6" id="KW-0804">Transcription</keyword>
<dbReference type="Pfam" id="PF00320">
    <property type="entry name" value="GATA"/>
    <property type="match status" value="2"/>
</dbReference>
<dbReference type="OrthoDB" id="515401at2759"/>
<dbReference type="GO" id="GO:0000978">
    <property type="term" value="F:RNA polymerase II cis-regulatory region sequence-specific DNA binding"/>
    <property type="evidence" value="ECO:0007669"/>
    <property type="project" value="TreeGrafter"/>
</dbReference>
<dbReference type="CDD" id="cd00202">
    <property type="entry name" value="ZnF_GATA"/>
    <property type="match status" value="2"/>
</dbReference>
<keyword evidence="2" id="KW-0479">Metal-binding</keyword>
<reference evidence="10 11" key="1">
    <citation type="journal article" date="2013" name="MBio">
        <title>Genome sequencing of the plant pathogen Taphrina deformans, the causal agent of peach leaf curl.</title>
        <authorList>
            <person name="Cisse O.H."/>
            <person name="Almeida J.M.G.C.F."/>
            <person name="Fonseca A."/>
            <person name="Kumar A.A."/>
            <person name="Salojaervi J."/>
            <person name="Overmyer K."/>
            <person name="Hauser P.M."/>
            <person name="Pagni M."/>
        </authorList>
    </citation>
    <scope>NUCLEOTIDE SEQUENCE [LARGE SCALE GENOMIC DNA]</scope>
    <source>
        <strain evidence="11">PYCC 5710 / ATCC 11124 / CBS 356.35 / IMI 108563 / JCM 9778 / NBRC 8474</strain>
    </source>
</reference>